<evidence type="ECO:0000256" key="7">
    <source>
        <dbReference type="ARBA" id="ARBA00023114"/>
    </source>
</evidence>
<evidence type="ECO:0000256" key="4">
    <source>
        <dbReference type="ARBA" id="ARBA00022452"/>
    </source>
</evidence>
<accession>A0A2T3P015</accession>
<dbReference type="AlphaFoldDB" id="A0A2T3P015"/>
<evidence type="ECO:0000256" key="5">
    <source>
        <dbReference type="ARBA" id="ARBA00022692"/>
    </source>
</evidence>
<keyword evidence="11" id="KW-0732">Signal</keyword>
<evidence type="ECO:0000256" key="2">
    <source>
        <dbReference type="ARBA" id="ARBA00005710"/>
    </source>
</evidence>
<evidence type="ECO:0000256" key="8">
    <source>
        <dbReference type="ARBA" id="ARBA00023136"/>
    </source>
</evidence>
<dbReference type="Gene3D" id="2.40.160.20">
    <property type="match status" value="1"/>
</dbReference>
<sequence>MKPLAAVLPALYLLISTSAIAEPYIGAKAGQTWFDDACVSGQACDDEPYSFGVFFGYEFLDFFSIEGGYDYLGKVTGVGIDDDSVEAITIGPKFNIPLNNYFSLYGKLGGAFVKFGDDDDYSTLAAGGIELEASKNLTFRLEYQSITGIDTDVNRVKANTATLGVVYKFGNDDEPYQAAIIAPPQIVEEKPEPVKAPVIVNKTFETQMVGSGLFELNSTELNRESVSKLGKLIDFLKVNPQATVEVVGHTDTSGTTTYNQVISEQRAQAVTDVLEAQGIAPSRIVTRGEGEETPVATNETREGRMLNRRVEVTIPEFKYQVEESI</sequence>
<comment type="caution">
    <text evidence="13">The sequence shown here is derived from an EMBL/GenBank/DDBJ whole genome shotgun (WGS) entry which is preliminary data.</text>
</comment>
<gene>
    <name evidence="13" type="ORF">C9I98_00695</name>
</gene>
<dbReference type="InterPro" id="IPR000498">
    <property type="entry name" value="OmpA-like_TM_dom"/>
</dbReference>
<dbReference type="GO" id="GO:0046930">
    <property type="term" value="C:pore complex"/>
    <property type="evidence" value="ECO:0007669"/>
    <property type="project" value="UniProtKB-KW"/>
</dbReference>
<comment type="subcellular location">
    <subcellularLocation>
        <location evidence="1">Cell outer membrane</location>
        <topology evidence="1">Multi-pass membrane protein</topology>
    </subcellularLocation>
</comment>
<keyword evidence="3" id="KW-0813">Transport</keyword>
<name>A0A2T3P015_9GAMM</name>
<dbReference type="InterPro" id="IPR006690">
    <property type="entry name" value="OMPA-like_CS"/>
</dbReference>
<dbReference type="InterPro" id="IPR006665">
    <property type="entry name" value="OmpA-like"/>
</dbReference>
<dbReference type="Proteomes" id="UP000241771">
    <property type="component" value="Unassembled WGS sequence"/>
</dbReference>
<dbReference type="EMBL" id="PYMA01000001">
    <property type="protein sequence ID" value="PSW21819.1"/>
    <property type="molecule type" value="Genomic_DNA"/>
</dbReference>
<reference evidence="13 14" key="1">
    <citation type="submission" date="2018-01" db="EMBL/GenBank/DDBJ databases">
        <title>Whole genome sequencing of Histamine producing bacteria.</title>
        <authorList>
            <person name="Butler K."/>
        </authorList>
    </citation>
    <scope>NUCLEOTIDE SEQUENCE [LARGE SCALE GENOMIC DNA]</scope>
    <source>
        <strain evidence="13 14">DSM 100436</strain>
    </source>
</reference>
<evidence type="ECO:0000313" key="14">
    <source>
        <dbReference type="Proteomes" id="UP000241771"/>
    </source>
</evidence>
<evidence type="ECO:0000313" key="13">
    <source>
        <dbReference type="EMBL" id="PSW21819.1"/>
    </source>
</evidence>
<dbReference type="PROSITE" id="PS51123">
    <property type="entry name" value="OMPA_2"/>
    <property type="match status" value="1"/>
</dbReference>
<dbReference type="CDD" id="cd07185">
    <property type="entry name" value="OmpA_C-like"/>
    <property type="match status" value="1"/>
</dbReference>
<dbReference type="PRINTS" id="PR01021">
    <property type="entry name" value="OMPADOMAIN"/>
</dbReference>
<keyword evidence="4" id="KW-1134">Transmembrane beta strand</keyword>
<dbReference type="Pfam" id="PF00691">
    <property type="entry name" value="OmpA"/>
    <property type="match status" value="1"/>
</dbReference>
<dbReference type="Gene3D" id="3.30.1330.60">
    <property type="entry name" value="OmpA-like domain"/>
    <property type="match status" value="1"/>
</dbReference>
<keyword evidence="6" id="KW-0406">Ion transport</keyword>
<dbReference type="GO" id="GO:0009279">
    <property type="term" value="C:cell outer membrane"/>
    <property type="evidence" value="ECO:0007669"/>
    <property type="project" value="UniProtKB-SubCell"/>
</dbReference>
<evidence type="ECO:0000259" key="12">
    <source>
        <dbReference type="PROSITE" id="PS51123"/>
    </source>
</evidence>
<keyword evidence="8 10" id="KW-0472">Membrane</keyword>
<dbReference type="InterPro" id="IPR011250">
    <property type="entry name" value="OMP/PagP_B-barrel"/>
</dbReference>
<evidence type="ECO:0000256" key="11">
    <source>
        <dbReference type="SAM" id="SignalP"/>
    </source>
</evidence>
<dbReference type="PANTHER" id="PTHR30329">
    <property type="entry name" value="STATOR ELEMENT OF FLAGELLAR MOTOR COMPLEX"/>
    <property type="match status" value="1"/>
</dbReference>
<evidence type="ECO:0000256" key="9">
    <source>
        <dbReference type="ARBA" id="ARBA00023237"/>
    </source>
</evidence>
<dbReference type="RefSeq" id="WP_107271440.1">
    <property type="nucleotide sequence ID" value="NZ_PYMA01000001.1"/>
</dbReference>
<organism evidence="13 14">
    <name type="scientific">Photobacterium sanctipauli</name>
    <dbReference type="NCBI Taxonomy" id="1342794"/>
    <lineage>
        <taxon>Bacteria</taxon>
        <taxon>Pseudomonadati</taxon>
        <taxon>Pseudomonadota</taxon>
        <taxon>Gammaproteobacteria</taxon>
        <taxon>Vibrionales</taxon>
        <taxon>Vibrionaceae</taxon>
        <taxon>Photobacterium</taxon>
    </lineage>
</organism>
<proteinExistence type="inferred from homology"/>
<feature type="domain" description="OmpA-like" evidence="12">
    <location>
        <begin position="202"/>
        <end position="318"/>
    </location>
</feature>
<keyword evidence="9" id="KW-0998">Cell outer membrane</keyword>
<keyword evidence="14" id="KW-1185">Reference proteome</keyword>
<dbReference type="GO" id="GO:0006811">
    <property type="term" value="P:monoatomic ion transport"/>
    <property type="evidence" value="ECO:0007669"/>
    <property type="project" value="UniProtKB-KW"/>
</dbReference>
<dbReference type="InterPro" id="IPR006664">
    <property type="entry name" value="OMP_bac"/>
</dbReference>
<feature type="signal peptide" evidence="11">
    <location>
        <begin position="1"/>
        <end position="21"/>
    </location>
</feature>
<dbReference type="PROSITE" id="PS01068">
    <property type="entry name" value="OMPA_1"/>
    <property type="match status" value="1"/>
</dbReference>
<keyword evidence="7" id="KW-0626">Porin</keyword>
<protein>
    <recommendedName>
        <fullName evidence="12">OmpA-like domain-containing protein</fullName>
    </recommendedName>
</protein>
<evidence type="ECO:0000256" key="6">
    <source>
        <dbReference type="ARBA" id="ARBA00023065"/>
    </source>
</evidence>
<dbReference type="Pfam" id="PF01389">
    <property type="entry name" value="OmpA_membrane"/>
    <property type="match status" value="1"/>
</dbReference>
<evidence type="ECO:0000256" key="1">
    <source>
        <dbReference type="ARBA" id="ARBA00004571"/>
    </source>
</evidence>
<feature type="chain" id="PRO_5015734527" description="OmpA-like domain-containing protein" evidence="11">
    <location>
        <begin position="22"/>
        <end position="325"/>
    </location>
</feature>
<dbReference type="InterPro" id="IPR050330">
    <property type="entry name" value="Bact_OuterMem_StrucFunc"/>
</dbReference>
<dbReference type="SUPFAM" id="SSF56925">
    <property type="entry name" value="OMPA-like"/>
    <property type="match status" value="1"/>
</dbReference>
<dbReference type="PANTHER" id="PTHR30329:SF21">
    <property type="entry name" value="LIPOPROTEIN YIAD-RELATED"/>
    <property type="match status" value="1"/>
</dbReference>
<evidence type="ECO:0000256" key="3">
    <source>
        <dbReference type="ARBA" id="ARBA00022448"/>
    </source>
</evidence>
<evidence type="ECO:0000256" key="10">
    <source>
        <dbReference type="PROSITE-ProRule" id="PRU00473"/>
    </source>
</evidence>
<dbReference type="InterPro" id="IPR036737">
    <property type="entry name" value="OmpA-like_sf"/>
</dbReference>
<keyword evidence="5" id="KW-0812">Transmembrane</keyword>
<dbReference type="SUPFAM" id="SSF103088">
    <property type="entry name" value="OmpA-like"/>
    <property type="match status" value="1"/>
</dbReference>
<comment type="similarity">
    <text evidence="2">Belongs to the outer membrane OOP (TC 1.B.6) superfamily. OmpA family.</text>
</comment>
<dbReference type="GO" id="GO:0015288">
    <property type="term" value="F:porin activity"/>
    <property type="evidence" value="ECO:0007669"/>
    <property type="project" value="UniProtKB-KW"/>
</dbReference>